<dbReference type="PROSITE" id="PS00382">
    <property type="entry name" value="CLP_PROTEASE_HIS"/>
    <property type="match status" value="1"/>
</dbReference>
<evidence type="ECO:0000313" key="10">
    <source>
        <dbReference type="Proteomes" id="UP001153365"/>
    </source>
</evidence>
<reference evidence="9" key="1">
    <citation type="submission" date="2022-06" db="EMBL/GenBank/DDBJ databases">
        <authorList>
            <consortium name="SYNGENTA / RWTH Aachen University"/>
        </authorList>
    </citation>
    <scope>NUCLEOTIDE SEQUENCE</scope>
</reference>
<evidence type="ECO:0000256" key="5">
    <source>
        <dbReference type="PROSITE-ProRule" id="PRU10085"/>
    </source>
</evidence>
<dbReference type="InterPro" id="IPR029045">
    <property type="entry name" value="ClpP/crotonase-like_dom_sf"/>
</dbReference>
<comment type="similarity">
    <text evidence="1 8">Belongs to the peptidase S14 family.</text>
</comment>
<dbReference type="Gene3D" id="3.90.226.10">
    <property type="entry name" value="2-enoyl-CoA Hydratase, Chain A, domain 1"/>
    <property type="match status" value="1"/>
</dbReference>
<comment type="caution">
    <text evidence="9">The sequence shown here is derived from an EMBL/GenBank/DDBJ whole genome shotgun (WGS) entry which is preliminary data.</text>
</comment>
<dbReference type="SUPFAM" id="SSF52096">
    <property type="entry name" value="ClpP/crotonase"/>
    <property type="match status" value="1"/>
</dbReference>
<dbReference type="Pfam" id="PF00574">
    <property type="entry name" value="CLP_protease"/>
    <property type="match status" value="1"/>
</dbReference>
<dbReference type="InterPro" id="IPR001907">
    <property type="entry name" value="ClpP"/>
</dbReference>
<evidence type="ECO:0000256" key="7">
    <source>
        <dbReference type="RuleBase" id="RU000549"/>
    </source>
</evidence>
<dbReference type="InterPro" id="IPR023562">
    <property type="entry name" value="ClpP/TepA"/>
</dbReference>
<dbReference type="GO" id="GO:0009368">
    <property type="term" value="C:endopeptidase Clp complex"/>
    <property type="evidence" value="ECO:0007669"/>
    <property type="project" value="TreeGrafter"/>
</dbReference>
<dbReference type="FunFam" id="3.90.226.10:FF:000001">
    <property type="entry name" value="ATP-dependent Clp protease proteolytic subunit"/>
    <property type="match status" value="1"/>
</dbReference>
<dbReference type="EC" id="3.4.21.92" evidence="7"/>
<dbReference type="PANTHER" id="PTHR10381:SF11">
    <property type="entry name" value="ATP-DEPENDENT CLP PROTEASE PROTEOLYTIC SUBUNIT, MITOCHONDRIAL"/>
    <property type="match status" value="1"/>
</dbReference>
<feature type="active site" evidence="5">
    <location>
        <position position="123"/>
    </location>
</feature>
<dbReference type="Proteomes" id="UP001153365">
    <property type="component" value="Unassembled WGS sequence"/>
</dbReference>
<dbReference type="HAMAP" id="MF_00444">
    <property type="entry name" value="ClpP"/>
    <property type="match status" value="1"/>
</dbReference>
<name>A0AAV0BFK8_PHAPC</name>
<dbReference type="InterPro" id="IPR018215">
    <property type="entry name" value="ClpP_Ser_AS"/>
</dbReference>
<keyword evidence="3 7" id="KW-0378">Hydrolase</keyword>
<dbReference type="PANTHER" id="PTHR10381">
    <property type="entry name" value="ATP-DEPENDENT CLP PROTEASE PROTEOLYTIC SUBUNIT"/>
    <property type="match status" value="1"/>
</dbReference>
<feature type="active site" evidence="6">
    <location>
        <position position="148"/>
    </location>
</feature>
<dbReference type="InterPro" id="IPR033135">
    <property type="entry name" value="ClpP_His_AS"/>
</dbReference>
<dbReference type="AlphaFoldDB" id="A0AAV0BFK8"/>
<gene>
    <name evidence="9" type="ORF">PPACK8108_LOCUS19238</name>
</gene>
<accession>A0AAV0BFK8</accession>
<dbReference type="CDD" id="cd07017">
    <property type="entry name" value="S14_ClpP_2"/>
    <property type="match status" value="1"/>
</dbReference>
<dbReference type="GO" id="GO:0004252">
    <property type="term" value="F:serine-type endopeptidase activity"/>
    <property type="evidence" value="ECO:0007669"/>
    <property type="project" value="UniProtKB-EC"/>
</dbReference>
<keyword evidence="10" id="KW-1185">Reference proteome</keyword>
<dbReference type="GO" id="GO:0006515">
    <property type="term" value="P:protein quality control for misfolded or incompletely synthesized proteins"/>
    <property type="evidence" value="ECO:0007669"/>
    <property type="project" value="TreeGrafter"/>
</dbReference>
<dbReference type="EMBL" id="CALTRL010005688">
    <property type="protein sequence ID" value="CAH7684812.1"/>
    <property type="molecule type" value="Genomic_DNA"/>
</dbReference>
<evidence type="ECO:0000256" key="2">
    <source>
        <dbReference type="ARBA" id="ARBA00022670"/>
    </source>
</evidence>
<proteinExistence type="inferred from homology"/>
<evidence type="ECO:0000256" key="8">
    <source>
        <dbReference type="RuleBase" id="RU003567"/>
    </source>
</evidence>
<evidence type="ECO:0000256" key="3">
    <source>
        <dbReference type="ARBA" id="ARBA00022801"/>
    </source>
</evidence>
<sequence length="226" mass="25168">MLNALRANQLLRKISKNPIRFHSNIKAGQVPVVVENEVRGERSFDIFSRLLRERVVFVTGEIHDSEANLIVAQLLFLEAEATDPIALYINSPGGSVTAGLAIYDTMQYLKSPVHTICIGQACSMGSIILAAGAKGFRRSLPNSTVMIHQPSGGSSGKASDMAIRAQEIMRLKERLIEIYGRHCGMKEENVEERHERFERALERDKFMDPEGAKSFGIIDDIIISRE</sequence>
<evidence type="ECO:0000313" key="9">
    <source>
        <dbReference type="EMBL" id="CAH7684812.1"/>
    </source>
</evidence>
<evidence type="ECO:0000256" key="1">
    <source>
        <dbReference type="ARBA" id="ARBA00007039"/>
    </source>
</evidence>
<dbReference type="NCBIfam" id="NF001368">
    <property type="entry name" value="PRK00277.1"/>
    <property type="match status" value="1"/>
</dbReference>
<dbReference type="PROSITE" id="PS00381">
    <property type="entry name" value="CLP_PROTEASE_SER"/>
    <property type="match status" value="1"/>
</dbReference>
<dbReference type="PRINTS" id="PR00127">
    <property type="entry name" value="CLPPROTEASEP"/>
</dbReference>
<organism evidence="9 10">
    <name type="scientific">Phakopsora pachyrhizi</name>
    <name type="common">Asian soybean rust disease fungus</name>
    <dbReference type="NCBI Taxonomy" id="170000"/>
    <lineage>
        <taxon>Eukaryota</taxon>
        <taxon>Fungi</taxon>
        <taxon>Dikarya</taxon>
        <taxon>Basidiomycota</taxon>
        <taxon>Pucciniomycotina</taxon>
        <taxon>Pucciniomycetes</taxon>
        <taxon>Pucciniales</taxon>
        <taxon>Phakopsoraceae</taxon>
        <taxon>Phakopsora</taxon>
    </lineage>
</organism>
<evidence type="ECO:0000256" key="4">
    <source>
        <dbReference type="ARBA" id="ARBA00022825"/>
    </source>
</evidence>
<dbReference type="GO" id="GO:0004176">
    <property type="term" value="F:ATP-dependent peptidase activity"/>
    <property type="evidence" value="ECO:0007669"/>
    <property type="project" value="InterPro"/>
</dbReference>
<dbReference type="GO" id="GO:0051117">
    <property type="term" value="F:ATPase binding"/>
    <property type="evidence" value="ECO:0007669"/>
    <property type="project" value="TreeGrafter"/>
</dbReference>
<evidence type="ECO:0000256" key="6">
    <source>
        <dbReference type="PROSITE-ProRule" id="PRU10086"/>
    </source>
</evidence>
<protein>
    <recommendedName>
        <fullName evidence="8">ATP-dependent Clp protease proteolytic subunit</fullName>
        <ecNumber evidence="7">3.4.21.92</ecNumber>
    </recommendedName>
</protein>
<keyword evidence="2 7" id="KW-0645">Protease</keyword>
<keyword evidence="4 7" id="KW-0720">Serine protease</keyword>